<dbReference type="PANTHER" id="PTHR44157">
    <property type="entry name" value="DNAJ HOMOLOG SUBFAMILY C MEMBER 11"/>
    <property type="match status" value="1"/>
</dbReference>
<feature type="compositionally biased region" description="Basic and acidic residues" evidence="4">
    <location>
        <begin position="437"/>
        <end position="448"/>
    </location>
</feature>
<dbReference type="Gene3D" id="1.10.287.110">
    <property type="entry name" value="DnaJ domain"/>
    <property type="match status" value="1"/>
</dbReference>
<dbReference type="PROSITE" id="PS00636">
    <property type="entry name" value="DNAJ_1"/>
    <property type="match status" value="1"/>
</dbReference>
<sequence>MTSSAASVSKEYLYAILNLPVSASQEDIHRRYKELGLIFHPDKQQLRDDNSIRIAEERFRQIQRAYEVLTDPVVREIYDTHGESGLQLSNYLSREFSRQVSAAELEARLERERTSLRYSLRHRGQATYGLDASDLFYSGYDLPRKGLWSRLQSVSRNNVTLEHTVGVNLDNRTSVDLTGRIGSGLDVEGRDWGTVSVLGTVRHQFSPRLHVEAAANLTRNPHHWTVGTTLIRNANILSVKTTFSQRHLRLANPPPFRLKLQRVLFPGSSNVATIQLRTGRRPQLQVGFASAADDETPESWIRWIANVHLTPLPVIEGSITTRLLPGGYSFTFHPQIDPIQGLHASVIGFWKSPIGTTIGIGTGVAISGPISANIMLEFSETRLSVPIILAYEADYYIGLCALIAPPAIAAVTYRLLIKPWLKARDIFKSQKMRELQRKDTEQRRKEAQETVTMLSRQAHRQTEREREIGGLVLLTATYQTSGEDDNEENVAIDVTIPLQAQVRDSQLMIPGGRSKADLLGFYDPLPGAGKKLKIEYLFHGVLHVVEVTDFSGVLLPQRAHLLSNSE</sequence>
<keyword evidence="5" id="KW-1133">Transmembrane helix</keyword>
<dbReference type="HOGENOM" id="CLU_019611_0_1_1"/>
<dbReference type="SMART" id="SM00271">
    <property type="entry name" value="DnaJ"/>
    <property type="match status" value="1"/>
</dbReference>
<evidence type="ECO:0000256" key="2">
    <source>
        <dbReference type="ARBA" id="ARBA00023136"/>
    </source>
</evidence>
<dbReference type="InterPro" id="IPR052243">
    <property type="entry name" value="Mito_inner_membrane_organizer"/>
</dbReference>
<dbReference type="InterPro" id="IPR024586">
    <property type="entry name" value="DnaJ-like_C11_C"/>
</dbReference>
<dbReference type="PRINTS" id="PR00625">
    <property type="entry name" value="JDOMAIN"/>
</dbReference>
<evidence type="ECO:0000256" key="4">
    <source>
        <dbReference type="SAM" id="MobiDB-lite"/>
    </source>
</evidence>
<keyword evidence="3" id="KW-0143">Chaperone</keyword>
<proteinExistence type="predicted"/>
<accession>A0A0C9VBS5</accession>
<dbReference type="Pfam" id="PF22774">
    <property type="entry name" value="DNAJC11_beta-barrel"/>
    <property type="match status" value="1"/>
</dbReference>
<gene>
    <name evidence="7" type="ORF">M422DRAFT_32881</name>
</gene>
<evidence type="ECO:0000313" key="7">
    <source>
        <dbReference type="EMBL" id="KIJ39007.1"/>
    </source>
</evidence>
<dbReference type="GO" id="GO:0016020">
    <property type="term" value="C:membrane"/>
    <property type="evidence" value="ECO:0007669"/>
    <property type="project" value="UniProtKB-SubCell"/>
</dbReference>
<dbReference type="GO" id="GO:0005739">
    <property type="term" value="C:mitochondrion"/>
    <property type="evidence" value="ECO:0007669"/>
    <property type="project" value="GOC"/>
</dbReference>
<reference evidence="7 8" key="1">
    <citation type="submission" date="2014-06" db="EMBL/GenBank/DDBJ databases">
        <title>Evolutionary Origins and Diversification of the Mycorrhizal Mutualists.</title>
        <authorList>
            <consortium name="DOE Joint Genome Institute"/>
            <consortium name="Mycorrhizal Genomics Consortium"/>
            <person name="Kohler A."/>
            <person name="Kuo A."/>
            <person name="Nagy L.G."/>
            <person name="Floudas D."/>
            <person name="Copeland A."/>
            <person name="Barry K.W."/>
            <person name="Cichocki N."/>
            <person name="Veneault-Fourrey C."/>
            <person name="LaButti K."/>
            <person name="Lindquist E.A."/>
            <person name="Lipzen A."/>
            <person name="Lundell T."/>
            <person name="Morin E."/>
            <person name="Murat C."/>
            <person name="Riley R."/>
            <person name="Ohm R."/>
            <person name="Sun H."/>
            <person name="Tunlid A."/>
            <person name="Henrissat B."/>
            <person name="Grigoriev I.V."/>
            <person name="Hibbett D.S."/>
            <person name="Martin F."/>
        </authorList>
    </citation>
    <scope>NUCLEOTIDE SEQUENCE [LARGE SCALE GENOMIC DNA]</scope>
    <source>
        <strain evidence="7 8">SS14</strain>
    </source>
</reference>
<dbReference type="CDD" id="cd06257">
    <property type="entry name" value="DnaJ"/>
    <property type="match status" value="1"/>
</dbReference>
<dbReference type="EMBL" id="KN837155">
    <property type="protein sequence ID" value="KIJ39007.1"/>
    <property type="molecule type" value="Genomic_DNA"/>
</dbReference>
<dbReference type="InterPro" id="IPR018253">
    <property type="entry name" value="DnaJ_domain_CS"/>
</dbReference>
<organism evidence="7 8">
    <name type="scientific">Sphaerobolus stellatus (strain SS14)</name>
    <dbReference type="NCBI Taxonomy" id="990650"/>
    <lineage>
        <taxon>Eukaryota</taxon>
        <taxon>Fungi</taxon>
        <taxon>Dikarya</taxon>
        <taxon>Basidiomycota</taxon>
        <taxon>Agaricomycotina</taxon>
        <taxon>Agaricomycetes</taxon>
        <taxon>Phallomycetidae</taxon>
        <taxon>Geastrales</taxon>
        <taxon>Sphaerobolaceae</taxon>
        <taxon>Sphaerobolus</taxon>
    </lineage>
</organism>
<dbReference type="PANTHER" id="PTHR44157:SF1">
    <property type="entry name" value="DNAJ HOMOLOG SUBFAMILY C MEMBER 11"/>
    <property type="match status" value="1"/>
</dbReference>
<dbReference type="AlphaFoldDB" id="A0A0C9VBS5"/>
<dbReference type="InterPro" id="IPR055225">
    <property type="entry name" value="DNAJC11-like_beta-barrel"/>
</dbReference>
<evidence type="ECO:0000256" key="5">
    <source>
        <dbReference type="SAM" id="Phobius"/>
    </source>
</evidence>
<dbReference type="Pfam" id="PF00226">
    <property type="entry name" value="DnaJ"/>
    <property type="match status" value="1"/>
</dbReference>
<feature type="region of interest" description="Disordered" evidence="4">
    <location>
        <begin position="437"/>
        <end position="459"/>
    </location>
</feature>
<comment type="subcellular location">
    <subcellularLocation>
        <location evidence="1">Membrane</location>
    </subcellularLocation>
</comment>
<dbReference type="OrthoDB" id="10250354at2759"/>
<protein>
    <recommendedName>
        <fullName evidence="6">J domain-containing protein</fullName>
    </recommendedName>
</protein>
<dbReference type="PROSITE" id="PS50076">
    <property type="entry name" value="DNAJ_2"/>
    <property type="match status" value="1"/>
</dbReference>
<keyword evidence="2 5" id="KW-0472">Membrane</keyword>
<dbReference type="SUPFAM" id="SSF46565">
    <property type="entry name" value="Chaperone J-domain"/>
    <property type="match status" value="1"/>
</dbReference>
<keyword evidence="8" id="KW-1185">Reference proteome</keyword>
<evidence type="ECO:0000256" key="3">
    <source>
        <dbReference type="ARBA" id="ARBA00023186"/>
    </source>
</evidence>
<feature type="domain" description="J" evidence="6">
    <location>
        <begin position="12"/>
        <end position="82"/>
    </location>
</feature>
<name>A0A0C9VBS5_SPHS4</name>
<dbReference type="InterPro" id="IPR001623">
    <property type="entry name" value="DnaJ_domain"/>
</dbReference>
<feature type="transmembrane region" description="Helical" evidence="5">
    <location>
        <begin position="395"/>
        <end position="416"/>
    </location>
</feature>
<dbReference type="Pfam" id="PF11875">
    <property type="entry name" value="DnaJ-like_C11_C"/>
    <property type="match status" value="1"/>
</dbReference>
<evidence type="ECO:0000313" key="8">
    <source>
        <dbReference type="Proteomes" id="UP000054279"/>
    </source>
</evidence>
<keyword evidence="5" id="KW-0812">Transmembrane</keyword>
<evidence type="ECO:0000256" key="1">
    <source>
        <dbReference type="ARBA" id="ARBA00004370"/>
    </source>
</evidence>
<evidence type="ECO:0000259" key="6">
    <source>
        <dbReference type="PROSITE" id="PS50076"/>
    </source>
</evidence>
<dbReference type="GO" id="GO:0042407">
    <property type="term" value="P:cristae formation"/>
    <property type="evidence" value="ECO:0007669"/>
    <property type="project" value="TreeGrafter"/>
</dbReference>
<dbReference type="Proteomes" id="UP000054279">
    <property type="component" value="Unassembled WGS sequence"/>
</dbReference>
<dbReference type="InterPro" id="IPR036869">
    <property type="entry name" value="J_dom_sf"/>
</dbReference>